<evidence type="ECO:0000256" key="1">
    <source>
        <dbReference type="SAM" id="SignalP"/>
    </source>
</evidence>
<feature type="signal peptide" evidence="1">
    <location>
        <begin position="1"/>
        <end position="19"/>
    </location>
</feature>
<evidence type="ECO:0000313" key="2">
    <source>
        <dbReference type="EMBL" id="GGE08622.1"/>
    </source>
</evidence>
<proteinExistence type="predicted"/>
<sequence length="207" mass="23182">MRKPIFCIAFLLLGLNANAQFTQTNTIDASDIKNLQLNLDEVFAVEIQTGNFSNIEIISEAEGEYAEELQLEIKQIEETLYVNSLFDAILSSGFDKLSSHKVFAIQLKVKLPEKLQLSISSNIAEVHLNGTLTYFDANLKSGNCYLQNFQGNAKVNTYRGNINVETQAAQIDAETRNGNLEVEEAIYKKHIIELKSIEGDIHVIQLN</sequence>
<keyword evidence="3" id="KW-1185">Reference proteome</keyword>
<dbReference type="EMBL" id="BMGL01000004">
    <property type="protein sequence ID" value="GGE08622.1"/>
    <property type="molecule type" value="Genomic_DNA"/>
</dbReference>
<organism evidence="2 3">
    <name type="scientific">Psychroflexus salis</name>
    <dbReference type="NCBI Taxonomy" id="1526574"/>
    <lineage>
        <taxon>Bacteria</taxon>
        <taxon>Pseudomonadati</taxon>
        <taxon>Bacteroidota</taxon>
        <taxon>Flavobacteriia</taxon>
        <taxon>Flavobacteriales</taxon>
        <taxon>Flavobacteriaceae</taxon>
        <taxon>Psychroflexus</taxon>
    </lineage>
</organism>
<protein>
    <recommendedName>
        <fullName evidence="4">Adhesin</fullName>
    </recommendedName>
</protein>
<name>A0A917E663_9FLAO</name>
<feature type="chain" id="PRO_5037802389" description="Adhesin" evidence="1">
    <location>
        <begin position="20"/>
        <end position="207"/>
    </location>
</feature>
<dbReference type="AlphaFoldDB" id="A0A917E663"/>
<accession>A0A917E663</accession>
<keyword evidence="1" id="KW-0732">Signal</keyword>
<dbReference type="Proteomes" id="UP000599688">
    <property type="component" value="Unassembled WGS sequence"/>
</dbReference>
<evidence type="ECO:0000313" key="3">
    <source>
        <dbReference type="Proteomes" id="UP000599688"/>
    </source>
</evidence>
<gene>
    <name evidence="2" type="ORF">GCM10010831_07740</name>
</gene>
<evidence type="ECO:0008006" key="4">
    <source>
        <dbReference type="Google" id="ProtNLM"/>
    </source>
</evidence>
<dbReference type="RefSeq" id="WP_188405467.1">
    <property type="nucleotide sequence ID" value="NZ_BMGL01000004.1"/>
</dbReference>
<reference evidence="2 3" key="1">
    <citation type="journal article" date="2014" name="Int. J. Syst. Evol. Microbiol.">
        <title>Complete genome sequence of Corynebacterium casei LMG S-19264T (=DSM 44701T), isolated from a smear-ripened cheese.</title>
        <authorList>
            <consortium name="US DOE Joint Genome Institute (JGI-PGF)"/>
            <person name="Walter F."/>
            <person name="Albersmeier A."/>
            <person name="Kalinowski J."/>
            <person name="Ruckert C."/>
        </authorList>
    </citation>
    <scope>NUCLEOTIDE SEQUENCE [LARGE SCALE GENOMIC DNA]</scope>
    <source>
        <strain evidence="2 3">CGMCC 1.12925</strain>
    </source>
</reference>
<comment type="caution">
    <text evidence="2">The sequence shown here is derived from an EMBL/GenBank/DDBJ whole genome shotgun (WGS) entry which is preliminary data.</text>
</comment>